<evidence type="ECO:0000313" key="2">
    <source>
        <dbReference type="EMBL" id="MFD1149315.1"/>
    </source>
</evidence>
<proteinExistence type="predicted"/>
<keyword evidence="2" id="KW-0378">Hydrolase</keyword>
<name>A0ABW3QXA7_9PSEU</name>
<dbReference type="InterPro" id="IPR005135">
    <property type="entry name" value="Endo/exonuclease/phosphatase"/>
</dbReference>
<evidence type="ECO:0000313" key="3">
    <source>
        <dbReference type="Proteomes" id="UP001597168"/>
    </source>
</evidence>
<dbReference type="SUPFAM" id="SSF56219">
    <property type="entry name" value="DNase I-like"/>
    <property type="match status" value="1"/>
</dbReference>
<dbReference type="Gene3D" id="3.60.10.10">
    <property type="entry name" value="Endonuclease/exonuclease/phosphatase"/>
    <property type="match status" value="1"/>
</dbReference>
<dbReference type="InterPro" id="IPR036691">
    <property type="entry name" value="Endo/exonu/phosph_ase_sf"/>
</dbReference>
<dbReference type="RefSeq" id="WP_380724724.1">
    <property type="nucleotide sequence ID" value="NZ_JBHTLK010000100.1"/>
</dbReference>
<feature type="domain" description="Endonuclease/exonuclease/phosphatase" evidence="1">
    <location>
        <begin position="78"/>
        <end position="235"/>
    </location>
</feature>
<protein>
    <submittedName>
        <fullName evidence="2">Endonuclease/exonuclease/phosphatase family protein</fullName>
    </submittedName>
</protein>
<keyword evidence="3" id="KW-1185">Reference proteome</keyword>
<dbReference type="EMBL" id="JBHTLK010000100">
    <property type="protein sequence ID" value="MFD1149315.1"/>
    <property type="molecule type" value="Genomic_DNA"/>
</dbReference>
<keyword evidence="2" id="KW-0540">Nuclease</keyword>
<reference evidence="3" key="1">
    <citation type="journal article" date="2019" name="Int. J. Syst. Evol. Microbiol.">
        <title>The Global Catalogue of Microorganisms (GCM) 10K type strain sequencing project: providing services to taxonomists for standard genome sequencing and annotation.</title>
        <authorList>
            <consortium name="The Broad Institute Genomics Platform"/>
            <consortium name="The Broad Institute Genome Sequencing Center for Infectious Disease"/>
            <person name="Wu L."/>
            <person name="Ma J."/>
        </authorList>
    </citation>
    <scope>NUCLEOTIDE SEQUENCE [LARGE SCALE GENOMIC DNA]</scope>
    <source>
        <strain evidence="3">CCUG 60214</strain>
    </source>
</reference>
<sequence length="280" mass="29656">MLRRAPAWRYGARRSGVIMDGMGSPRRSAGLVLAAFLLCGLLPAPAAAATAFKVLQMNLCNSGVAGCYQGGRAVGEAVAMIQRRLPDVVSVNEVCLSDLPRLTAAVGASAQYRFAFVRNRSTNSDYQCTDGRGAYGSGIIVKEGVRTGGHGTYSAQDGGNEIRAWACALSAVRGFTACTTHLSTTGTTALAQCRELVPGIVLAHDPTGSPTTRHVVVGDLNLRYSPGSATNAQNCVPSGWFRKGDGDVQHVIARTLTFVSTQEFAMYRTDHPAFVVNHTF</sequence>
<keyword evidence="2" id="KW-0255">Endonuclease</keyword>
<dbReference type="Pfam" id="PF03372">
    <property type="entry name" value="Exo_endo_phos"/>
    <property type="match status" value="1"/>
</dbReference>
<accession>A0ABW3QXA7</accession>
<dbReference type="Proteomes" id="UP001597168">
    <property type="component" value="Unassembled WGS sequence"/>
</dbReference>
<gene>
    <name evidence="2" type="ORF">ACFQ3T_19450</name>
</gene>
<organism evidence="2 3">
    <name type="scientific">Saccharothrix hoggarensis</name>
    <dbReference type="NCBI Taxonomy" id="913853"/>
    <lineage>
        <taxon>Bacteria</taxon>
        <taxon>Bacillati</taxon>
        <taxon>Actinomycetota</taxon>
        <taxon>Actinomycetes</taxon>
        <taxon>Pseudonocardiales</taxon>
        <taxon>Pseudonocardiaceae</taxon>
        <taxon>Saccharothrix</taxon>
    </lineage>
</organism>
<dbReference type="GO" id="GO:0004519">
    <property type="term" value="F:endonuclease activity"/>
    <property type="evidence" value="ECO:0007669"/>
    <property type="project" value="UniProtKB-KW"/>
</dbReference>
<evidence type="ECO:0000259" key="1">
    <source>
        <dbReference type="Pfam" id="PF03372"/>
    </source>
</evidence>
<comment type="caution">
    <text evidence="2">The sequence shown here is derived from an EMBL/GenBank/DDBJ whole genome shotgun (WGS) entry which is preliminary data.</text>
</comment>